<gene>
    <name evidence="2" type="ORF">JJC05_03895</name>
</gene>
<feature type="transmembrane region" description="Helical" evidence="1">
    <location>
        <begin position="167"/>
        <end position="184"/>
    </location>
</feature>
<protein>
    <submittedName>
        <fullName evidence="2">Oligosaccharide repeat unit polymerase</fullName>
    </submittedName>
</protein>
<name>A0A8G0KSR2_9FLAO</name>
<evidence type="ECO:0000313" key="2">
    <source>
        <dbReference type="EMBL" id="QYS89438.1"/>
    </source>
</evidence>
<accession>A0A8G0KSR2</accession>
<keyword evidence="1" id="KW-1133">Transmembrane helix</keyword>
<dbReference type="KEGG" id="fdv:JJC05_03895"/>
<dbReference type="AlphaFoldDB" id="A0A8G0KSR2"/>
<feature type="transmembrane region" description="Helical" evidence="1">
    <location>
        <begin position="190"/>
        <end position="206"/>
    </location>
</feature>
<keyword evidence="1" id="KW-0812">Transmembrane</keyword>
<proteinExistence type="predicted"/>
<feature type="transmembrane region" description="Helical" evidence="1">
    <location>
        <begin position="9"/>
        <end position="29"/>
    </location>
</feature>
<feature type="transmembrane region" description="Helical" evidence="1">
    <location>
        <begin position="91"/>
        <end position="121"/>
    </location>
</feature>
<feature type="transmembrane region" description="Helical" evidence="1">
    <location>
        <begin position="213"/>
        <end position="235"/>
    </location>
</feature>
<sequence length="352" mass="41473">MMRRDLKFLIYVPSFYGFITFTFFYISYILGIIEYNECNNYSHFIFIISALFFFVSSFLYLKLYKNRIVNDFNCYSSLQYLDINKIKRFIFVFYSLGNIGFIMYLVKLISYFGGVSFFLGMIFSDDSKQIRIEGDNFSDSIGIQLSYFSWLAVSVSLCVIKKMKSKKIYYLFILITFFENLLFIDRTRPIWIIFTSLIAILPFVYHKINNFKIIFYSLFFMIVVYGLFSAIAILAGKDTDEKMYKGWNISPSAQNFVYYGTSSFAYFNHIIENENIDELNIDRTMYPLLKITNSLGLTDEPSSLINEFYFIPSPTNVGTFLEPFYRDGGFLYVMFAIFLHSFLLNSLGLFFF</sequence>
<organism evidence="2">
    <name type="scientific">Flavobacterium columnare</name>
    <dbReference type="NCBI Taxonomy" id="996"/>
    <lineage>
        <taxon>Bacteria</taxon>
        <taxon>Pseudomonadati</taxon>
        <taxon>Bacteroidota</taxon>
        <taxon>Flavobacteriia</taxon>
        <taxon>Flavobacteriales</taxon>
        <taxon>Flavobacteriaceae</taxon>
        <taxon>Flavobacterium</taxon>
    </lineage>
</organism>
<keyword evidence="1" id="KW-0472">Membrane</keyword>
<feature type="transmembrane region" description="Helical" evidence="1">
    <location>
        <begin position="330"/>
        <end position="351"/>
    </location>
</feature>
<reference evidence="2" key="1">
    <citation type="submission" date="2020-12" db="EMBL/GenBank/DDBJ databases">
        <title>Genome sequencing of genetic groups of Flavobacterium columnare.</title>
        <authorList>
            <person name="Waldbieser G.C."/>
            <person name="Griffin M.J."/>
            <person name="LaFrentz B.R."/>
        </authorList>
    </citation>
    <scope>NUCLEOTIDE SEQUENCE</scope>
    <source>
        <strain evidence="2">90-106</strain>
    </source>
</reference>
<dbReference type="Proteomes" id="UP000824721">
    <property type="component" value="Chromosome"/>
</dbReference>
<dbReference type="EMBL" id="CP067378">
    <property type="protein sequence ID" value="QYS89438.1"/>
    <property type="molecule type" value="Genomic_DNA"/>
</dbReference>
<evidence type="ECO:0000256" key="1">
    <source>
        <dbReference type="SAM" id="Phobius"/>
    </source>
</evidence>
<feature type="transmembrane region" description="Helical" evidence="1">
    <location>
        <begin position="41"/>
        <end position="61"/>
    </location>
</feature>
<dbReference type="NCBIfam" id="TIGR04370">
    <property type="entry name" value="glyco_rpt_poly"/>
    <property type="match status" value="1"/>
</dbReference>
<feature type="transmembrane region" description="Helical" evidence="1">
    <location>
        <begin position="141"/>
        <end position="160"/>
    </location>
</feature>